<dbReference type="Pfam" id="PF05448">
    <property type="entry name" value="AXE1"/>
    <property type="match status" value="1"/>
</dbReference>
<reference evidence="4 5" key="1">
    <citation type="submission" date="2020-07" db="EMBL/GenBank/DDBJ databases">
        <authorList>
            <person name="Feng X."/>
        </authorList>
    </citation>
    <scope>NUCLEOTIDE SEQUENCE [LARGE SCALE GENOMIC DNA]</scope>
    <source>
        <strain evidence="4 5">JCM23202</strain>
    </source>
</reference>
<organism evidence="4 5">
    <name type="scientific">Pelagicoccus albus</name>
    <dbReference type="NCBI Taxonomy" id="415222"/>
    <lineage>
        <taxon>Bacteria</taxon>
        <taxon>Pseudomonadati</taxon>
        <taxon>Verrucomicrobiota</taxon>
        <taxon>Opitutia</taxon>
        <taxon>Puniceicoccales</taxon>
        <taxon>Pelagicoccaceae</taxon>
        <taxon>Pelagicoccus</taxon>
    </lineage>
</organism>
<feature type="active site" description="Nucleophile" evidence="1">
    <location>
        <position position="301"/>
    </location>
</feature>
<evidence type="ECO:0000313" key="5">
    <source>
        <dbReference type="Proteomes" id="UP000526501"/>
    </source>
</evidence>
<name>A0A7X1E895_9BACT</name>
<keyword evidence="5" id="KW-1185">Reference proteome</keyword>
<dbReference type="SUPFAM" id="SSF53474">
    <property type="entry name" value="alpha/beta-Hydrolases"/>
    <property type="match status" value="1"/>
</dbReference>
<dbReference type="InterPro" id="IPR039069">
    <property type="entry name" value="CE7"/>
</dbReference>
<proteinExistence type="predicted"/>
<feature type="active site" description="Charge relay system" evidence="1">
    <location>
        <position position="384"/>
    </location>
</feature>
<dbReference type="AlphaFoldDB" id="A0A7X1E895"/>
<dbReference type="PANTHER" id="PTHR40111:SF1">
    <property type="entry name" value="CEPHALOSPORIN-C DEACETYLASE"/>
    <property type="match status" value="1"/>
</dbReference>
<accession>A0A7X1E895</accession>
<comment type="caution">
    <text evidence="4">The sequence shown here is derived from an EMBL/GenBank/DDBJ whole genome shotgun (WGS) entry which is preliminary data.</text>
</comment>
<protein>
    <submittedName>
        <fullName evidence="4">Acetylxylan esterase</fullName>
    </submittedName>
</protein>
<dbReference type="Gene3D" id="3.40.50.1820">
    <property type="entry name" value="alpha/beta hydrolase"/>
    <property type="match status" value="1"/>
</dbReference>
<feature type="chain" id="PRO_5031121459" evidence="2">
    <location>
        <begin position="19"/>
        <end position="432"/>
    </location>
</feature>
<evidence type="ECO:0000256" key="1">
    <source>
        <dbReference type="PIRSR" id="PIRSR639069-1"/>
    </source>
</evidence>
<dbReference type="RefSeq" id="WP_185660445.1">
    <property type="nucleotide sequence ID" value="NZ_CAWPOO010000012.1"/>
</dbReference>
<evidence type="ECO:0000256" key="2">
    <source>
        <dbReference type="SAM" id="SignalP"/>
    </source>
</evidence>
<dbReference type="PANTHER" id="PTHR40111">
    <property type="entry name" value="CEPHALOSPORIN-C DEACETYLASE"/>
    <property type="match status" value="1"/>
</dbReference>
<dbReference type="GO" id="GO:0052689">
    <property type="term" value="F:carboxylic ester hydrolase activity"/>
    <property type="evidence" value="ECO:0007669"/>
    <property type="project" value="TreeGrafter"/>
</dbReference>
<sequence length="432" mass="48489">MLRIAPLLFLILTSAALAGNYPHRDDFLWVTTPDKSDWIYTLGEDATVSISLFRYGIPQDGVEIRYEIGPEQFPAELNGKLKLDNGHATLPVGTMAEPGFLDIRLQASYQSQTTKHHIKLAFAPEQLSTRTPLPDDFDSFWTKAIAEASMCPMTVERQHVPEFSSDQLDCYLVKIQAYRKGNYVYGYLTIPKGSGPFPIVFSPPGAGIKPMTPEKHLFYAESGFIRFDMEIHGLRPDLDHETYRDINASFGSRENGYLINGLDDRDRYYLKKVYLSCLRALDYLTTLPEWDGKNLIAQGGSQGGALALVTAGLDKRVTACAANHPALAEMAGHLTGQAGGYPHLFTKFEGMDTPDRLATIPYFDVVNFARRIEAPTFMTWGYNDDTCPPTTSYIVYNTLHCEKESLVTPLNEHWVSTETRHAILRWIGEQVK</sequence>
<dbReference type="Proteomes" id="UP000526501">
    <property type="component" value="Unassembled WGS sequence"/>
</dbReference>
<dbReference type="InterPro" id="IPR008391">
    <property type="entry name" value="AXE1_dom"/>
</dbReference>
<evidence type="ECO:0000313" key="4">
    <source>
        <dbReference type="EMBL" id="MBC2606575.1"/>
    </source>
</evidence>
<feature type="active site" description="Charge relay system" evidence="1">
    <location>
        <position position="413"/>
    </location>
</feature>
<feature type="domain" description="Acetyl xylan esterase" evidence="3">
    <location>
        <begin position="129"/>
        <end position="426"/>
    </location>
</feature>
<dbReference type="InterPro" id="IPR029058">
    <property type="entry name" value="AB_hydrolase_fold"/>
</dbReference>
<dbReference type="EMBL" id="JACHVC010000012">
    <property type="protein sequence ID" value="MBC2606575.1"/>
    <property type="molecule type" value="Genomic_DNA"/>
</dbReference>
<evidence type="ECO:0000259" key="3">
    <source>
        <dbReference type="Pfam" id="PF05448"/>
    </source>
</evidence>
<keyword evidence="2" id="KW-0732">Signal</keyword>
<dbReference type="GO" id="GO:0005976">
    <property type="term" value="P:polysaccharide metabolic process"/>
    <property type="evidence" value="ECO:0007669"/>
    <property type="project" value="TreeGrafter"/>
</dbReference>
<feature type="signal peptide" evidence="2">
    <location>
        <begin position="1"/>
        <end position="18"/>
    </location>
</feature>
<gene>
    <name evidence="4" type="ORF">H5P27_11025</name>
</gene>